<feature type="domain" description="Protein kinase" evidence="19">
    <location>
        <begin position="552"/>
        <end position="829"/>
    </location>
</feature>
<dbReference type="InterPro" id="IPR007110">
    <property type="entry name" value="Ig-like_dom"/>
</dbReference>
<feature type="binding site" evidence="14">
    <location>
        <begin position="634"/>
        <end position="640"/>
    </location>
    <ligand>
        <name>ATP</name>
        <dbReference type="ChEBI" id="CHEBI:30616"/>
    </ligand>
</feature>
<protein>
    <recommendedName>
        <fullName evidence="23">Receptor protein-tyrosine kinase</fullName>
    </recommendedName>
</protein>
<evidence type="ECO:0000259" key="19">
    <source>
        <dbReference type="PROSITE" id="PS50011"/>
    </source>
</evidence>
<dbReference type="SMART" id="SM00408">
    <property type="entry name" value="IGc2"/>
    <property type="match status" value="2"/>
</dbReference>
<dbReference type="InterPro" id="IPR003599">
    <property type="entry name" value="Ig_sub"/>
</dbReference>
<evidence type="ECO:0000256" key="13">
    <source>
        <dbReference type="PIRSR" id="PIRSR000615-1"/>
    </source>
</evidence>
<keyword evidence="11" id="KW-0325">Glycoprotein</keyword>
<evidence type="ECO:0000256" key="11">
    <source>
        <dbReference type="ARBA" id="ARBA00023180"/>
    </source>
</evidence>
<evidence type="ECO:0000256" key="7">
    <source>
        <dbReference type="ARBA" id="ARBA00022989"/>
    </source>
</evidence>
<dbReference type="SMART" id="SM00409">
    <property type="entry name" value="IG"/>
    <property type="match status" value="3"/>
</dbReference>
<evidence type="ECO:0000256" key="14">
    <source>
        <dbReference type="PIRSR" id="PIRSR000615-2"/>
    </source>
</evidence>
<keyword evidence="8 18" id="KW-0472">Membrane</keyword>
<dbReference type="PROSITE" id="PS00107">
    <property type="entry name" value="PROTEIN_KINASE_ATP"/>
    <property type="match status" value="1"/>
</dbReference>
<dbReference type="Pfam" id="PF13927">
    <property type="entry name" value="Ig_3"/>
    <property type="match status" value="2"/>
</dbReference>
<keyword evidence="15" id="KW-0479">Metal-binding</keyword>
<dbReference type="InterPro" id="IPR011009">
    <property type="entry name" value="Kinase-like_dom_sf"/>
</dbReference>
<reference evidence="21 22" key="1">
    <citation type="submission" date="2022-05" db="EMBL/GenBank/DDBJ databases">
        <authorList>
            <consortium name="Genoscope - CEA"/>
            <person name="William W."/>
        </authorList>
    </citation>
    <scope>NUCLEOTIDE SEQUENCE [LARGE SCALE GENOMIC DNA]</scope>
</reference>
<dbReference type="Pfam" id="PF07714">
    <property type="entry name" value="PK_Tyr_Ser-Thr"/>
    <property type="match status" value="1"/>
</dbReference>
<dbReference type="GO" id="GO:0004714">
    <property type="term" value="F:transmembrane receptor protein tyrosine kinase activity"/>
    <property type="evidence" value="ECO:0007669"/>
    <property type="project" value="TreeGrafter"/>
</dbReference>
<evidence type="ECO:0000256" key="10">
    <source>
        <dbReference type="ARBA" id="ARBA00023157"/>
    </source>
</evidence>
<dbReference type="SUPFAM" id="SSF48726">
    <property type="entry name" value="Immunoglobulin"/>
    <property type="match status" value="2"/>
</dbReference>
<evidence type="ECO:0000256" key="6">
    <source>
        <dbReference type="ARBA" id="ARBA00022840"/>
    </source>
</evidence>
<feature type="transmembrane region" description="Helical" evidence="18">
    <location>
        <begin position="439"/>
        <end position="462"/>
    </location>
</feature>
<evidence type="ECO:0008006" key="23">
    <source>
        <dbReference type="Google" id="ProtNLM"/>
    </source>
</evidence>
<evidence type="ECO:0000256" key="8">
    <source>
        <dbReference type="ARBA" id="ARBA00023136"/>
    </source>
</evidence>
<gene>
    <name evidence="21" type="ORF">PMEA_00030745</name>
</gene>
<keyword evidence="10" id="KW-1015">Disulfide bond</keyword>
<feature type="binding site" evidence="14 16">
    <location>
        <position position="586"/>
    </location>
    <ligand>
        <name>ATP</name>
        <dbReference type="ChEBI" id="CHEBI:30616"/>
    </ligand>
</feature>
<dbReference type="Proteomes" id="UP001159428">
    <property type="component" value="Unassembled WGS sequence"/>
</dbReference>
<dbReference type="InterPro" id="IPR013783">
    <property type="entry name" value="Ig-like_fold"/>
</dbReference>
<dbReference type="GO" id="GO:0046872">
    <property type="term" value="F:metal ion binding"/>
    <property type="evidence" value="ECO:0007669"/>
    <property type="project" value="UniProtKB-KW"/>
</dbReference>
<comment type="caution">
    <text evidence="21">The sequence shown here is derived from an EMBL/GenBank/DDBJ whole genome shotgun (WGS) entry which is preliminary data.</text>
</comment>
<dbReference type="PIRSF" id="PIRSF000615">
    <property type="entry name" value="TyrPK_CSF1-R"/>
    <property type="match status" value="1"/>
</dbReference>
<dbReference type="PRINTS" id="PR00109">
    <property type="entry name" value="TYRKINASE"/>
</dbReference>
<keyword evidence="4 14" id="KW-0547">Nucleotide-binding</keyword>
<evidence type="ECO:0000259" key="20">
    <source>
        <dbReference type="PROSITE" id="PS50835"/>
    </source>
</evidence>
<evidence type="ECO:0000256" key="5">
    <source>
        <dbReference type="ARBA" id="ARBA00022777"/>
    </source>
</evidence>
<dbReference type="InterPro" id="IPR036179">
    <property type="entry name" value="Ig-like_dom_sf"/>
</dbReference>
<feature type="region of interest" description="Disordered" evidence="17">
    <location>
        <begin position="405"/>
        <end position="430"/>
    </location>
</feature>
<dbReference type="FunFam" id="1.10.510.10:FF:000554">
    <property type="entry name" value="Predicted protein"/>
    <property type="match status" value="1"/>
</dbReference>
<dbReference type="Gene3D" id="1.10.510.10">
    <property type="entry name" value="Transferase(Phosphotransferase) domain 1"/>
    <property type="match status" value="1"/>
</dbReference>
<dbReference type="GO" id="GO:0007169">
    <property type="term" value="P:cell surface receptor protein tyrosine kinase signaling pathway"/>
    <property type="evidence" value="ECO:0007669"/>
    <property type="project" value="TreeGrafter"/>
</dbReference>
<evidence type="ECO:0000256" key="2">
    <source>
        <dbReference type="ARBA" id="ARBA00022679"/>
    </source>
</evidence>
<dbReference type="PROSITE" id="PS50011">
    <property type="entry name" value="PROTEIN_KINASE_DOM"/>
    <property type="match status" value="1"/>
</dbReference>
<keyword evidence="22" id="KW-1185">Reference proteome</keyword>
<keyword evidence="7 18" id="KW-1133">Transmembrane helix</keyword>
<dbReference type="InterPro" id="IPR001245">
    <property type="entry name" value="Ser-Thr/Tyr_kinase_cat_dom"/>
</dbReference>
<evidence type="ECO:0000256" key="3">
    <source>
        <dbReference type="ARBA" id="ARBA00022692"/>
    </source>
</evidence>
<evidence type="ECO:0000313" key="21">
    <source>
        <dbReference type="EMBL" id="CAH3158966.1"/>
    </source>
</evidence>
<organism evidence="21 22">
    <name type="scientific">Pocillopora meandrina</name>
    <dbReference type="NCBI Taxonomy" id="46732"/>
    <lineage>
        <taxon>Eukaryota</taxon>
        <taxon>Metazoa</taxon>
        <taxon>Cnidaria</taxon>
        <taxon>Anthozoa</taxon>
        <taxon>Hexacorallia</taxon>
        <taxon>Scleractinia</taxon>
        <taxon>Astrocoeniina</taxon>
        <taxon>Pocilloporidae</taxon>
        <taxon>Pocillopora</taxon>
    </lineage>
</organism>
<dbReference type="PANTHER" id="PTHR24416:SF621">
    <property type="entry name" value="TYROSINE KINASE RECEPTOR CAD96CA"/>
    <property type="match status" value="1"/>
</dbReference>
<dbReference type="GO" id="GO:0005886">
    <property type="term" value="C:plasma membrane"/>
    <property type="evidence" value="ECO:0007669"/>
    <property type="project" value="TreeGrafter"/>
</dbReference>
<dbReference type="AlphaFoldDB" id="A0AAU9XV55"/>
<dbReference type="GO" id="GO:0005524">
    <property type="term" value="F:ATP binding"/>
    <property type="evidence" value="ECO:0007669"/>
    <property type="project" value="UniProtKB-UniRule"/>
</dbReference>
<dbReference type="GO" id="GO:0043235">
    <property type="term" value="C:receptor complex"/>
    <property type="evidence" value="ECO:0007669"/>
    <property type="project" value="TreeGrafter"/>
</dbReference>
<keyword evidence="12" id="KW-0393">Immunoglobulin domain</keyword>
<evidence type="ECO:0000256" key="17">
    <source>
        <dbReference type="SAM" id="MobiDB-lite"/>
    </source>
</evidence>
<dbReference type="InterPro" id="IPR017441">
    <property type="entry name" value="Protein_kinase_ATP_BS"/>
</dbReference>
<keyword evidence="3 18" id="KW-0812">Transmembrane</keyword>
<dbReference type="InterPro" id="IPR050122">
    <property type="entry name" value="RTK"/>
</dbReference>
<evidence type="ECO:0000256" key="16">
    <source>
        <dbReference type="PROSITE-ProRule" id="PRU10141"/>
    </source>
</evidence>
<dbReference type="InterPro" id="IPR000719">
    <property type="entry name" value="Prot_kinase_dom"/>
</dbReference>
<feature type="domain" description="Ig-like" evidence="20">
    <location>
        <begin position="231"/>
        <end position="311"/>
    </location>
</feature>
<name>A0AAU9XV55_9CNID</name>
<dbReference type="PROSITE" id="PS50835">
    <property type="entry name" value="IG_LIKE"/>
    <property type="match status" value="2"/>
</dbReference>
<feature type="non-terminal residue" evidence="21">
    <location>
        <position position="1"/>
    </location>
</feature>
<accession>A0AAU9XV55</accession>
<evidence type="ECO:0000313" key="22">
    <source>
        <dbReference type="Proteomes" id="UP001159428"/>
    </source>
</evidence>
<evidence type="ECO:0000256" key="15">
    <source>
        <dbReference type="PIRSR" id="PIRSR000615-3"/>
    </source>
</evidence>
<comment type="subcellular location">
    <subcellularLocation>
        <location evidence="1">Membrane</location>
        <topology evidence="1">Single-pass membrane protein</topology>
    </subcellularLocation>
</comment>
<evidence type="ECO:0000256" key="12">
    <source>
        <dbReference type="ARBA" id="ARBA00023319"/>
    </source>
</evidence>
<keyword evidence="15" id="KW-0460">Magnesium</keyword>
<proteinExistence type="predicted"/>
<feature type="active site" description="Proton acceptor" evidence="13">
    <location>
        <position position="695"/>
    </location>
</feature>
<feature type="non-terminal residue" evidence="21">
    <location>
        <position position="829"/>
    </location>
</feature>
<keyword evidence="2" id="KW-0808">Transferase</keyword>
<dbReference type="Gene3D" id="2.60.40.10">
    <property type="entry name" value="Immunoglobulins"/>
    <property type="match status" value="3"/>
</dbReference>
<keyword evidence="6 14" id="KW-0067">ATP-binding</keyword>
<feature type="binding site" evidence="15">
    <location>
        <position position="706"/>
    </location>
    <ligand>
        <name>Mg(2+)</name>
        <dbReference type="ChEBI" id="CHEBI:18420"/>
    </ligand>
</feature>
<keyword evidence="5" id="KW-0418">Kinase</keyword>
<feature type="binding site" evidence="14">
    <location>
        <position position="699"/>
    </location>
    <ligand>
        <name>ATP</name>
        <dbReference type="ChEBI" id="CHEBI:30616"/>
    </ligand>
</feature>
<dbReference type="PANTHER" id="PTHR24416">
    <property type="entry name" value="TYROSINE-PROTEIN KINASE RECEPTOR"/>
    <property type="match status" value="1"/>
</dbReference>
<evidence type="ECO:0000256" key="1">
    <source>
        <dbReference type="ARBA" id="ARBA00004167"/>
    </source>
</evidence>
<keyword evidence="9" id="KW-0829">Tyrosine-protein kinase</keyword>
<evidence type="ECO:0000256" key="9">
    <source>
        <dbReference type="ARBA" id="ARBA00023137"/>
    </source>
</evidence>
<feature type="domain" description="Ig-like" evidence="20">
    <location>
        <begin position="141"/>
        <end position="227"/>
    </location>
</feature>
<dbReference type="EMBL" id="CALNXJ010000069">
    <property type="protein sequence ID" value="CAH3158966.1"/>
    <property type="molecule type" value="Genomic_DNA"/>
</dbReference>
<dbReference type="SUPFAM" id="SSF56112">
    <property type="entry name" value="Protein kinase-like (PK-like)"/>
    <property type="match status" value="1"/>
</dbReference>
<evidence type="ECO:0000256" key="18">
    <source>
        <dbReference type="SAM" id="Phobius"/>
    </source>
</evidence>
<dbReference type="InterPro" id="IPR003598">
    <property type="entry name" value="Ig_sub2"/>
</dbReference>
<sequence length="829" mass="92046">YYCDLKYSPSDGRSVTWFEPTPSKTTSDPDEVLPPGIVQVYVGSSVTLNWNYSLSAGLGLGGVVRFKGDAIFSIRADGSATPVNAQFQERFSATSTLGRTSLIISAVNVSDDKFFGEFRCELLDSNSNPWKRAIQVQVLVPINISGIRGEPTVLEGENLQLICKASSQVGPNITWTKEKPGNQGNTHVVQEGKVLTITNINRIDAGNYTCTAYNGFGKPESRTTNVNVIYPVKVVKFQTEYIVDVQQSLTLNCRAEGNPPPTYTWIPCNDPEQLCNNNSLDISQVLNDASYTCRVDNLHGHDTKTAIVYIAGNVINVTIAITSENCTDEKYNKSSLLRKLEEELKRAFAGKLDYKRVQSMSVRCGSIIVDLGLKFNSTTKERDVLITLNDAVKDGKLGEFSVGSIKGTRPNVKPTSGGATSPPDGSSGGLPCGTREGTIGITVGAVIGSVAALAVAGILVWWTCRKKRRNTKGTEEVAMSRRTFGNSDDERRESTNIVVELPKPFQSHYMALDGRARSQVMADAGPLSNEQISEYTSLDPFTRTCEIPREHVTIKQIVGKGAFSLVAKATADNLQGRTKKTLVAVKMLSENASESEKKNLLSELELMKQLKPHPYVIKLLGCVTKSEPLLVLIEYVPFGDLLGYLRKSRGLSDTYYKDPDIKPQTNLTSQQLIKFAWQIADGMSYLSSIPVIHRDLSAREMCKVTDFGMARDVQEDNIYERKTRGRLPVKWTAIEALLYGKYSTKSDVWSYGILLYEIFTIGGSPYSRMDGRKIANLLQEGYRMPKPQHVDDKLYEIMTKCWRDEPNLRPSFEKLRNKLREMENQHKVE</sequence>
<dbReference type="CDD" id="cd00192">
    <property type="entry name" value="PTKc"/>
    <property type="match status" value="1"/>
</dbReference>
<dbReference type="Gene3D" id="3.30.200.20">
    <property type="entry name" value="Phosphorylase Kinase, domain 1"/>
    <property type="match status" value="1"/>
</dbReference>
<evidence type="ECO:0000256" key="4">
    <source>
        <dbReference type="ARBA" id="ARBA00022741"/>
    </source>
</evidence>